<keyword evidence="3" id="KW-1185">Reference proteome</keyword>
<dbReference type="EMBL" id="BLPF01000001">
    <property type="protein sequence ID" value="GFJ79809.1"/>
    <property type="molecule type" value="Genomic_DNA"/>
</dbReference>
<organism evidence="2 3">
    <name type="scientific">Phytohabitans houttuyneae</name>
    <dbReference type="NCBI Taxonomy" id="1076126"/>
    <lineage>
        <taxon>Bacteria</taxon>
        <taxon>Bacillati</taxon>
        <taxon>Actinomycetota</taxon>
        <taxon>Actinomycetes</taxon>
        <taxon>Micromonosporales</taxon>
        <taxon>Micromonosporaceae</taxon>
    </lineage>
</organism>
<dbReference type="Proteomes" id="UP000482800">
    <property type="component" value="Unassembled WGS sequence"/>
</dbReference>
<evidence type="ECO:0000313" key="2">
    <source>
        <dbReference type="EMBL" id="GFJ79809.1"/>
    </source>
</evidence>
<name>A0A6V8KCG9_9ACTN</name>
<feature type="region of interest" description="Disordered" evidence="1">
    <location>
        <begin position="45"/>
        <end position="65"/>
    </location>
</feature>
<accession>A0A6V8KCG9</accession>
<reference evidence="2 3" key="2">
    <citation type="submission" date="2020-03" db="EMBL/GenBank/DDBJ databases">
        <authorList>
            <person name="Ichikawa N."/>
            <person name="Kimura A."/>
            <person name="Kitahashi Y."/>
            <person name="Uohara A."/>
        </authorList>
    </citation>
    <scope>NUCLEOTIDE SEQUENCE [LARGE SCALE GENOMIC DNA]</scope>
    <source>
        <strain evidence="2 3">NBRC 108639</strain>
    </source>
</reference>
<comment type="caution">
    <text evidence="2">The sequence shown here is derived from an EMBL/GenBank/DDBJ whole genome shotgun (WGS) entry which is preliminary data.</text>
</comment>
<proteinExistence type="predicted"/>
<gene>
    <name evidence="2" type="ORF">Phou_039890</name>
</gene>
<reference evidence="2 3" key="1">
    <citation type="submission" date="2020-03" db="EMBL/GenBank/DDBJ databases">
        <title>Whole genome shotgun sequence of Phytohabitans houttuyneae NBRC 108639.</title>
        <authorList>
            <person name="Komaki H."/>
            <person name="Tamura T."/>
        </authorList>
    </citation>
    <scope>NUCLEOTIDE SEQUENCE [LARGE SCALE GENOMIC DNA]</scope>
    <source>
        <strain evidence="2 3">NBRC 108639</strain>
    </source>
</reference>
<evidence type="ECO:0000256" key="1">
    <source>
        <dbReference type="SAM" id="MobiDB-lite"/>
    </source>
</evidence>
<protein>
    <submittedName>
        <fullName evidence="2">Uncharacterized protein</fullName>
    </submittedName>
</protein>
<evidence type="ECO:0000313" key="3">
    <source>
        <dbReference type="Proteomes" id="UP000482800"/>
    </source>
</evidence>
<feature type="region of interest" description="Disordered" evidence="1">
    <location>
        <begin position="1"/>
        <end position="24"/>
    </location>
</feature>
<sequence length="65" mass="6995">MSAATPAERPDLRVVEPGEQPDVLSPVRRETGRLRTAWTAADLMGMDFPRHGGPYPASSARASTC</sequence>
<dbReference type="AlphaFoldDB" id="A0A6V8KCG9"/>